<dbReference type="InterPro" id="IPR053781">
    <property type="entry name" value="F-box_AtFBL13-like"/>
</dbReference>
<evidence type="ECO:0000313" key="6">
    <source>
        <dbReference type="Proteomes" id="UP000002051"/>
    </source>
</evidence>
<dbReference type="Proteomes" id="UP000265566">
    <property type="component" value="Chromosome 7"/>
</dbReference>
<dbReference type="Gene3D" id="1.20.1280.50">
    <property type="match status" value="1"/>
</dbReference>
<dbReference type="AlphaFoldDB" id="A0A072U1V9"/>
<dbReference type="Pfam" id="PF08387">
    <property type="entry name" value="FBD"/>
    <property type="match status" value="1"/>
</dbReference>
<feature type="domain" description="FBD" evidence="2">
    <location>
        <begin position="390"/>
        <end position="432"/>
    </location>
</feature>
<dbReference type="EnsemblPlants" id="KEH23682">
    <property type="protein sequence ID" value="KEH23682"/>
    <property type="gene ID" value="MTR_7g094030"/>
</dbReference>
<name>A0A072U1V9_MEDTR</name>
<evidence type="ECO:0000313" key="3">
    <source>
        <dbReference type="EMBL" id="KEH23682.1"/>
    </source>
</evidence>
<gene>
    <name evidence="3" type="ordered locus">MTR_7g094030</name>
    <name evidence="4" type="ORF">MtrunA17_Chr7g0259181</name>
</gene>
<dbReference type="Gramene" id="rna42679">
    <property type="protein sequence ID" value="RHN48011.1"/>
    <property type="gene ID" value="gene42679"/>
</dbReference>
<dbReference type="InterPro" id="IPR006566">
    <property type="entry name" value="FBD"/>
</dbReference>
<reference evidence="3 6" key="2">
    <citation type="journal article" date="2014" name="BMC Genomics">
        <title>An improved genome release (version Mt4.0) for the model legume Medicago truncatula.</title>
        <authorList>
            <person name="Tang H."/>
            <person name="Krishnakumar V."/>
            <person name="Bidwell S."/>
            <person name="Rosen B."/>
            <person name="Chan A."/>
            <person name="Zhou S."/>
            <person name="Gentzbittel L."/>
            <person name="Childs K.L."/>
            <person name="Yandell M."/>
            <person name="Gundlach H."/>
            <person name="Mayer K.F."/>
            <person name="Schwartz D.C."/>
            <person name="Town C.D."/>
        </authorList>
    </citation>
    <scope>GENOME REANNOTATION</scope>
    <source>
        <strain evidence="3">A17</strain>
        <strain evidence="5 6">cv. Jemalong A17</strain>
    </source>
</reference>
<evidence type="ECO:0000313" key="7">
    <source>
        <dbReference type="Proteomes" id="UP000265566"/>
    </source>
</evidence>
<evidence type="ECO:0000313" key="4">
    <source>
        <dbReference type="EMBL" id="RHN48011.1"/>
    </source>
</evidence>
<dbReference type="HOGENOM" id="CLU_010721_14_0_1"/>
<dbReference type="CDD" id="cd22160">
    <property type="entry name" value="F-box_AtFBL13-like"/>
    <property type="match status" value="1"/>
</dbReference>
<dbReference type="SUPFAM" id="SSF81383">
    <property type="entry name" value="F-box domain"/>
    <property type="match status" value="1"/>
</dbReference>
<dbReference type="InterPro" id="IPR036047">
    <property type="entry name" value="F-box-like_dom_sf"/>
</dbReference>
<dbReference type="PANTHER" id="PTHR31900:SF32">
    <property type="entry name" value="F-BOX_RNI_FBD-LIKE DOMAIN PROTEIN"/>
    <property type="match status" value="1"/>
</dbReference>
<keyword evidence="6" id="KW-1185">Reference proteome</keyword>
<dbReference type="PANTHER" id="PTHR31900">
    <property type="entry name" value="F-BOX/RNI SUPERFAMILY PROTEIN-RELATED"/>
    <property type="match status" value="1"/>
</dbReference>
<reference evidence="4" key="5">
    <citation type="journal article" date="2018" name="Nat. Plants">
        <title>Whole-genome landscape of Medicago truncatula symbiotic genes.</title>
        <authorList>
            <person name="Pecrix Y."/>
            <person name="Gamas P."/>
            <person name="Carrere S."/>
        </authorList>
    </citation>
    <scope>NUCLEOTIDE SEQUENCE</scope>
    <source>
        <tissue evidence="4">Leaves</tissue>
    </source>
</reference>
<feature type="domain" description="F-box" evidence="1">
    <location>
        <begin position="30"/>
        <end position="62"/>
    </location>
</feature>
<dbReference type="EMBL" id="PSQE01000007">
    <property type="protein sequence ID" value="RHN48011.1"/>
    <property type="molecule type" value="Genomic_DNA"/>
</dbReference>
<dbReference type="Pfam" id="PF00646">
    <property type="entry name" value="F-box"/>
    <property type="match status" value="1"/>
</dbReference>
<organism evidence="3 6">
    <name type="scientific">Medicago truncatula</name>
    <name type="common">Barrel medic</name>
    <name type="synonym">Medicago tribuloides</name>
    <dbReference type="NCBI Taxonomy" id="3880"/>
    <lineage>
        <taxon>Eukaryota</taxon>
        <taxon>Viridiplantae</taxon>
        <taxon>Streptophyta</taxon>
        <taxon>Embryophyta</taxon>
        <taxon>Tracheophyta</taxon>
        <taxon>Spermatophyta</taxon>
        <taxon>Magnoliopsida</taxon>
        <taxon>eudicotyledons</taxon>
        <taxon>Gunneridae</taxon>
        <taxon>Pentapetalae</taxon>
        <taxon>rosids</taxon>
        <taxon>fabids</taxon>
        <taxon>Fabales</taxon>
        <taxon>Fabaceae</taxon>
        <taxon>Papilionoideae</taxon>
        <taxon>50 kb inversion clade</taxon>
        <taxon>NPAAA clade</taxon>
        <taxon>Hologalegina</taxon>
        <taxon>IRL clade</taxon>
        <taxon>Trifolieae</taxon>
        <taxon>Medicago</taxon>
    </lineage>
</organism>
<reference evidence="5" key="3">
    <citation type="submission" date="2015-04" db="UniProtKB">
        <authorList>
            <consortium name="EnsemblPlants"/>
        </authorList>
    </citation>
    <scope>IDENTIFICATION</scope>
    <source>
        <strain evidence="5">cv. Jemalong A17</strain>
    </source>
</reference>
<sequence length="470" mass="53835">MNSCLLTASDRHENEPSKRMQISSAGQDIISNLPVFIIAHILSFLRIEDAVRTSVLSRRWIYMWTFVTKLYFGDKPIYKLKKTRFMNFVCRVLFHLNSASIDSFSFYLSEQYDPYIISQWISVVSNRKVKKIHLRSLEECNISVYPIFKCQTLEELVLALGHSTVRFPSFVCLSSLTVLHLIAIRTGMTITCYSSNESKELRLNFPILREYVTNACTWSGVKCVTLEAPLLEVVTMTRGNRYSRSDLSHAEIKIHASNIQKFRYDGYVSAETILLDAHVAKADISLITSKVKSVQQMGIFVRKLFSIINVECLRLYLYLNPAPYAFLDPAQMKYCLADIPAFGMLRHLQLLFVNCEVLLGLLLKSPCLETLVLKDLKVIDSDEEPVNFASVPDCFLSTLKEVKFEDFAGGRHELSFAKFVMEKGQVLESISFSCYHGLRGAEFEKLKEEIFLVKRSFTIEFSRNLVPEDV</sequence>
<dbReference type="EMBL" id="CM001223">
    <property type="protein sequence ID" value="KEH23682.1"/>
    <property type="molecule type" value="Genomic_DNA"/>
</dbReference>
<protein>
    <submittedName>
        <fullName evidence="3">F-box/RNI/FBD-like domain protein</fullName>
    </submittedName>
    <submittedName>
        <fullName evidence="4">Putative F-box domain, FBD domain-containing protein</fullName>
    </submittedName>
</protein>
<dbReference type="InterPro" id="IPR001810">
    <property type="entry name" value="F-box_dom"/>
</dbReference>
<reference evidence="7" key="4">
    <citation type="journal article" date="2018" name="Nat. Plants">
        <title>Whole-genome landscape of Medicago truncatula symbiotic genes.</title>
        <authorList>
            <person name="Pecrix Y."/>
            <person name="Staton S.E."/>
            <person name="Sallet E."/>
            <person name="Lelandais-Briere C."/>
            <person name="Moreau S."/>
            <person name="Carrere S."/>
            <person name="Blein T."/>
            <person name="Jardinaud M.F."/>
            <person name="Latrasse D."/>
            <person name="Zouine M."/>
            <person name="Zahm M."/>
            <person name="Kreplak J."/>
            <person name="Mayjonade B."/>
            <person name="Satge C."/>
            <person name="Perez M."/>
            <person name="Cauet S."/>
            <person name="Marande W."/>
            <person name="Chantry-Darmon C."/>
            <person name="Lopez-Roques C."/>
            <person name="Bouchez O."/>
            <person name="Berard A."/>
            <person name="Debelle F."/>
            <person name="Munos S."/>
            <person name="Bendahmane A."/>
            <person name="Berges H."/>
            <person name="Niebel A."/>
            <person name="Buitink J."/>
            <person name="Frugier F."/>
            <person name="Benhamed M."/>
            <person name="Crespi M."/>
            <person name="Gouzy J."/>
            <person name="Gamas P."/>
        </authorList>
    </citation>
    <scope>NUCLEOTIDE SEQUENCE [LARGE SCALE GENOMIC DNA]</scope>
    <source>
        <strain evidence="7">cv. Jemalong A17</strain>
    </source>
</reference>
<dbReference type="InterPro" id="IPR050232">
    <property type="entry name" value="FBL13/AtMIF1-like"/>
</dbReference>
<evidence type="ECO:0000313" key="5">
    <source>
        <dbReference type="EnsemblPlants" id="KEH23682"/>
    </source>
</evidence>
<reference evidence="3 6" key="1">
    <citation type="journal article" date="2011" name="Nature">
        <title>The Medicago genome provides insight into the evolution of rhizobial symbioses.</title>
        <authorList>
            <person name="Young N.D."/>
            <person name="Debelle F."/>
            <person name="Oldroyd G.E."/>
            <person name="Geurts R."/>
            <person name="Cannon S.B."/>
            <person name="Udvardi M.K."/>
            <person name="Benedito V.A."/>
            <person name="Mayer K.F."/>
            <person name="Gouzy J."/>
            <person name="Schoof H."/>
            <person name="Van de Peer Y."/>
            <person name="Proost S."/>
            <person name="Cook D.R."/>
            <person name="Meyers B.C."/>
            <person name="Spannagl M."/>
            <person name="Cheung F."/>
            <person name="De Mita S."/>
            <person name="Krishnakumar V."/>
            <person name="Gundlach H."/>
            <person name="Zhou S."/>
            <person name="Mudge J."/>
            <person name="Bharti A.K."/>
            <person name="Murray J.D."/>
            <person name="Naoumkina M.A."/>
            <person name="Rosen B."/>
            <person name="Silverstein K.A."/>
            <person name="Tang H."/>
            <person name="Rombauts S."/>
            <person name="Zhao P.X."/>
            <person name="Zhou P."/>
            <person name="Barbe V."/>
            <person name="Bardou P."/>
            <person name="Bechner M."/>
            <person name="Bellec A."/>
            <person name="Berger A."/>
            <person name="Berges H."/>
            <person name="Bidwell S."/>
            <person name="Bisseling T."/>
            <person name="Choisne N."/>
            <person name="Couloux A."/>
            <person name="Denny R."/>
            <person name="Deshpande S."/>
            <person name="Dai X."/>
            <person name="Doyle J.J."/>
            <person name="Dudez A.M."/>
            <person name="Farmer A.D."/>
            <person name="Fouteau S."/>
            <person name="Franken C."/>
            <person name="Gibelin C."/>
            <person name="Gish J."/>
            <person name="Goldstein S."/>
            <person name="Gonzalez A.J."/>
            <person name="Green P.J."/>
            <person name="Hallab A."/>
            <person name="Hartog M."/>
            <person name="Hua A."/>
            <person name="Humphray S.J."/>
            <person name="Jeong D.H."/>
            <person name="Jing Y."/>
            <person name="Jocker A."/>
            <person name="Kenton S.M."/>
            <person name="Kim D.J."/>
            <person name="Klee K."/>
            <person name="Lai H."/>
            <person name="Lang C."/>
            <person name="Lin S."/>
            <person name="Macmil S.L."/>
            <person name="Magdelenat G."/>
            <person name="Matthews L."/>
            <person name="McCorrison J."/>
            <person name="Monaghan E.L."/>
            <person name="Mun J.H."/>
            <person name="Najar F.Z."/>
            <person name="Nicholson C."/>
            <person name="Noirot C."/>
            <person name="O'Bleness M."/>
            <person name="Paule C.R."/>
            <person name="Poulain J."/>
            <person name="Prion F."/>
            <person name="Qin B."/>
            <person name="Qu C."/>
            <person name="Retzel E.F."/>
            <person name="Riddle C."/>
            <person name="Sallet E."/>
            <person name="Samain S."/>
            <person name="Samson N."/>
            <person name="Sanders I."/>
            <person name="Saurat O."/>
            <person name="Scarpelli C."/>
            <person name="Schiex T."/>
            <person name="Segurens B."/>
            <person name="Severin A.J."/>
            <person name="Sherrier D.J."/>
            <person name="Shi R."/>
            <person name="Sims S."/>
            <person name="Singer S.R."/>
            <person name="Sinharoy S."/>
            <person name="Sterck L."/>
            <person name="Viollet A."/>
            <person name="Wang B.B."/>
            <person name="Wang K."/>
            <person name="Wang M."/>
            <person name="Wang X."/>
            <person name="Warfsmann J."/>
            <person name="Weissenbach J."/>
            <person name="White D.D."/>
            <person name="White J.D."/>
            <person name="Wiley G.B."/>
            <person name="Wincker P."/>
            <person name="Xing Y."/>
            <person name="Yang L."/>
            <person name="Yao Z."/>
            <person name="Ying F."/>
            <person name="Zhai J."/>
            <person name="Zhou L."/>
            <person name="Zuber A."/>
            <person name="Denarie J."/>
            <person name="Dixon R.A."/>
            <person name="May G.D."/>
            <person name="Schwartz D.C."/>
            <person name="Rogers J."/>
            <person name="Quetier F."/>
            <person name="Town C.D."/>
            <person name="Roe B.A."/>
        </authorList>
    </citation>
    <scope>NUCLEOTIDE SEQUENCE [LARGE SCALE GENOMIC DNA]</scope>
    <source>
        <strain evidence="3">A17</strain>
        <strain evidence="5 6">cv. Jemalong A17</strain>
    </source>
</reference>
<evidence type="ECO:0000259" key="1">
    <source>
        <dbReference type="Pfam" id="PF00646"/>
    </source>
</evidence>
<accession>A0A072U1V9</accession>
<evidence type="ECO:0000259" key="2">
    <source>
        <dbReference type="Pfam" id="PF08387"/>
    </source>
</evidence>
<dbReference type="Proteomes" id="UP000002051">
    <property type="component" value="Unassembled WGS sequence"/>
</dbReference>
<proteinExistence type="predicted"/>